<proteinExistence type="predicted"/>
<evidence type="ECO:0000313" key="3">
    <source>
        <dbReference type="WBParaSite" id="Csp11.Scaffold629.g8358.t1"/>
    </source>
</evidence>
<evidence type="ECO:0000259" key="1">
    <source>
        <dbReference type="Pfam" id="PF01827"/>
    </source>
</evidence>
<dbReference type="PANTHER" id="PTHR23015">
    <property type="entry name" value="UNCHARACTERIZED C.ELEGANS PROTEIN"/>
    <property type="match status" value="1"/>
</dbReference>
<dbReference type="InterPro" id="IPR040161">
    <property type="entry name" value="FB224"/>
</dbReference>
<sequence>MFTEKQVIALLQFINPELLTIIHFDSPLIDETAIFLSNWNRGCRLGAEFKRAEDSAINLSSIEKILNLPSTFSRIKMFYRNKDGWNKEKLLTFYTLVKHPFTIRGQTSRRRKCIEIKWKDPKDPIEKLTEQIDGLSLQNGRSSEVLANPSIMKMIVKGFQCFDIQTLRKVSRGIRSCINHLKLDPQIRMYKVQRILDRKPIRMKRHADPCSEQDFPETFDIFLEPRNAKTRCISFRSRESLQIENDWHVDNYFYCGDQLIERVVNDFEINIRHQESTMDCLILDYDEKLFELIGNVLKSRETPLNVKYLRMIVKNQRDIMNILPYFGSVQSISIEFDSAGILSLNDVSKLDQWKNATDLSVRRVFDFLKTE</sequence>
<reference evidence="3" key="1">
    <citation type="submission" date="2016-11" db="UniProtKB">
        <authorList>
            <consortium name="WormBaseParasite"/>
        </authorList>
    </citation>
    <scope>IDENTIFICATION</scope>
</reference>
<dbReference type="AlphaFoldDB" id="A0A1I7UDY3"/>
<dbReference type="PANTHER" id="PTHR23015:SF25">
    <property type="entry name" value="DUF38 DOMAIN-CONTAINING PROTEIN-RELATED"/>
    <property type="match status" value="1"/>
</dbReference>
<dbReference type="Proteomes" id="UP000095282">
    <property type="component" value="Unplaced"/>
</dbReference>
<feature type="domain" description="DUF38" evidence="1">
    <location>
        <begin position="287"/>
        <end position="366"/>
    </location>
</feature>
<protein>
    <submittedName>
        <fullName evidence="3">FTH domain-containing protein</fullName>
    </submittedName>
</protein>
<dbReference type="STRING" id="1561998.A0A1I7UDY3"/>
<keyword evidence="2" id="KW-1185">Reference proteome</keyword>
<dbReference type="WBParaSite" id="Csp11.Scaffold629.g8358.t1">
    <property type="protein sequence ID" value="Csp11.Scaffold629.g8358.t1"/>
    <property type="gene ID" value="Csp11.Scaffold629.g8358"/>
</dbReference>
<evidence type="ECO:0000313" key="2">
    <source>
        <dbReference type="Proteomes" id="UP000095282"/>
    </source>
</evidence>
<dbReference type="InterPro" id="IPR002900">
    <property type="entry name" value="DUF38/FTH_CAE_spp"/>
</dbReference>
<organism evidence="2 3">
    <name type="scientific">Caenorhabditis tropicalis</name>
    <dbReference type="NCBI Taxonomy" id="1561998"/>
    <lineage>
        <taxon>Eukaryota</taxon>
        <taxon>Metazoa</taxon>
        <taxon>Ecdysozoa</taxon>
        <taxon>Nematoda</taxon>
        <taxon>Chromadorea</taxon>
        <taxon>Rhabditida</taxon>
        <taxon>Rhabditina</taxon>
        <taxon>Rhabditomorpha</taxon>
        <taxon>Rhabditoidea</taxon>
        <taxon>Rhabditidae</taxon>
        <taxon>Peloderinae</taxon>
        <taxon>Caenorhabditis</taxon>
    </lineage>
</organism>
<accession>A0A1I7UDY3</accession>
<dbReference type="Pfam" id="PF01827">
    <property type="entry name" value="FTH"/>
    <property type="match status" value="1"/>
</dbReference>
<name>A0A1I7UDY3_9PELO</name>
<dbReference type="GO" id="GO:0045087">
    <property type="term" value="P:innate immune response"/>
    <property type="evidence" value="ECO:0007669"/>
    <property type="project" value="TreeGrafter"/>
</dbReference>